<accession>A0A183FBZ3</accession>
<organism evidence="2 3">
    <name type="scientific">Heligmosomoides polygyrus</name>
    <name type="common">Parasitic roundworm</name>
    <dbReference type="NCBI Taxonomy" id="6339"/>
    <lineage>
        <taxon>Eukaryota</taxon>
        <taxon>Metazoa</taxon>
        <taxon>Ecdysozoa</taxon>
        <taxon>Nematoda</taxon>
        <taxon>Chromadorea</taxon>
        <taxon>Rhabditida</taxon>
        <taxon>Rhabditina</taxon>
        <taxon>Rhabditomorpha</taxon>
        <taxon>Strongyloidea</taxon>
        <taxon>Heligmosomidae</taxon>
        <taxon>Heligmosomoides</taxon>
    </lineage>
</organism>
<sequence length="89" mass="9776">LSNSLLLLTGRNQGNSRRMLPAEGKRLLSGGSTRLQFRAVGSENRTGAFRRNPRVLVLRYHGYDKYFGETGHGEDPSQGHADSQAESAC</sequence>
<evidence type="ECO:0000256" key="1">
    <source>
        <dbReference type="SAM" id="MobiDB-lite"/>
    </source>
</evidence>
<dbReference type="AlphaFoldDB" id="A0A183FBZ3"/>
<evidence type="ECO:0000313" key="2">
    <source>
        <dbReference type="Proteomes" id="UP000050761"/>
    </source>
</evidence>
<dbReference type="WBParaSite" id="HPBE_0000368501-mRNA-1">
    <property type="protein sequence ID" value="HPBE_0000368501-mRNA-1"/>
    <property type="gene ID" value="HPBE_0000368501"/>
</dbReference>
<name>A0A183FBZ3_HELPZ</name>
<proteinExistence type="predicted"/>
<reference evidence="3" key="1">
    <citation type="submission" date="2019-09" db="UniProtKB">
        <authorList>
            <consortium name="WormBaseParasite"/>
        </authorList>
    </citation>
    <scope>IDENTIFICATION</scope>
</reference>
<feature type="region of interest" description="Disordered" evidence="1">
    <location>
        <begin position="67"/>
        <end position="89"/>
    </location>
</feature>
<protein>
    <submittedName>
        <fullName evidence="3">Dirigent protein</fullName>
    </submittedName>
</protein>
<feature type="compositionally biased region" description="Basic and acidic residues" evidence="1">
    <location>
        <begin position="67"/>
        <end position="77"/>
    </location>
</feature>
<dbReference type="Proteomes" id="UP000050761">
    <property type="component" value="Unassembled WGS sequence"/>
</dbReference>
<feature type="compositionally biased region" description="Polar residues" evidence="1">
    <location>
        <begin position="80"/>
        <end position="89"/>
    </location>
</feature>
<evidence type="ECO:0000313" key="3">
    <source>
        <dbReference type="WBParaSite" id="HPBE_0000368501-mRNA-1"/>
    </source>
</evidence>
<keyword evidence="2" id="KW-1185">Reference proteome</keyword>